<dbReference type="GO" id="GO:0015293">
    <property type="term" value="F:symporter activity"/>
    <property type="evidence" value="ECO:0007669"/>
    <property type="project" value="UniProtKB-KW"/>
</dbReference>
<dbReference type="GO" id="GO:0016020">
    <property type="term" value="C:membrane"/>
    <property type="evidence" value="ECO:0007669"/>
    <property type="project" value="UniProtKB-SubCell"/>
</dbReference>
<feature type="transmembrane region" description="Helical" evidence="9">
    <location>
        <begin position="423"/>
        <end position="444"/>
    </location>
</feature>
<dbReference type="AlphaFoldDB" id="A0A8J5HDG1"/>
<dbReference type="Proteomes" id="UP000734854">
    <property type="component" value="Unassembled WGS sequence"/>
</dbReference>
<feature type="domain" description="Major facilitator superfamily (MFS) profile" evidence="10">
    <location>
        <begin position="57"/>
        <end position="507"/>
    </location>
</feature>
<accession>A0A8J5HDG1</accession>
<dbReference type="GO" id="GO:0006817">
    <property type="term" value="P:phosphate ion transport"/>
    <property type="evidence" value="ECO:0007669"/>
    <property type="project" value="UniProtKB-KW"/>
</dbReference>
<dbReference type="PROSITE" id="PS50850">
    <property type="entry name" value="MFS"/>
    <property type="match status" value="1"/>
</dbReference>
<organism evidence="11 12">
    <name type="scientific">Zingiber officinale</name>
    <name type="common">Ginger</name>
    <name type="synonym">Amomum zingiber</name>
    <dbReference type="NCBI Taxonomy" id="94328"/>
    <lineage>
        <taxon>Eukaryota</taxon>
        <taxon>Viridiplantae</taxon>
        <taxon>Streptophyta</taxon>
        <taxon>Embryophyta</taxon>
        <taxon>Tracheophyta</taxon>
        <taxon>Spermatophyta</taxon>
        <taxon>Magnoliopsida</taxon>
        <taxon>Liliopsida</taxon>
        <taxon>Zingiberales</taxon>
        <taxon>Zingiberaceae</taxon>
        <taxon>Zingiber</taxon>
    </lineage>
</organism>
<dbReference type="InterPro" id="IPR020846">
    <property type="entry name" value="MFS_dom"/>
</dbReference>
<keyword evidence="3 9" id="KW-0812">Transmembrane</keyword>
<keyword evidence="12" id="KW-1185">Reference proteome</keyword>
<dbReference type="InterPro" id="IPR005828">
    <property type="entry name" value="MFS_sugar_transport-like"/>
</dbReference>
<comment type="caution">
    <text evidence="11">The sequence shown here is derived from an EMBL/GenBank/DDBJ whole genome shotgun (WGS) entry which is preliminary data.</text>
</comment>
<feature type="transmembrane region" description="Helical" evidence="9">
    <location>
        <begin position="456"/>
        <end position="475"/>
    </location>
</feature>
<feature type="transmembrane region" description="Helical" evidence="9">
    <location>
        <begin position="367"/>
        <end position="390"/>
    </location>
</feature>
<comment type="similarity">
    <text evidence="8">Belongs to the major facilitator superfamily. Phosphate:H(+) symporter (TC 2.A.1.9) family.</text>
</comment>
<evidence type="ECO:0000256" key="3">
    <source>
        <dbReference type="ARBA" id="ARBA00022692"/>
    </source>
</evidence>
<feature type="transmembrane region" description="Helical" evidence="9">
    <location>
        <begin position="222"/>
        <end position="240"/>
    </location>
</feature>
<evidence type="ECO:0000313" key="11">
    <source>
        <dbReference type="EMBL" id="KAG6525831.1"/>
    </source>
</evidence>
<dbReference type="Gene3D" id="1.20.1250.20">
    <property type="entry name" value="MFS general substrate transporter like domains"/>
    <property type="match status" value="1"/>
</dbReference>
<protein>
    <recommendedName>
        <fullName evidence="7">H(+)/Pi cotransporter</fullName>
    </recommendedName>
</protein>
<evidence type="ECO:0000313" key="12">
    <source>
        <dbReference type="Proteomes" id="UP000734854"/>
    </source>
</evidence>
<feature type="transmembrane region" description="Helical" evidence="9">
    <location>
        <begin position="397"/>
        <end position="417"/>
    </location>
</feature>
<evidence type="ECO:0000256" key="6">
    <source>
        <dbReference type="ARBA" id="ARBA00023136"/>
    </source>
</evidence>
<reference evidence="11 12" key="1">
    <citation type="submission" date="2020-08" db="EMBL/GenBank/DDBJ databases">
        <title>Plant Genome Project.</title>
        <authorList>
            <person name="Zhang R.-G."/>
        </authorList>
    </citation>
    <scope>NUCLEOTIDE SEQUENCE [LARGE SCALE GENOMIC DNA]</scope>
    <source>
        <tissue evidence="11">Rhizome</tissue>
    </source>
</reference>
<feature type="transmembrane region" description="Helical" evidence="9">
    <location>
        <begin position="335"/>
        <end position="355"/>
    </location>
</feature>
<keyword evidence="2" id="KW-0592">Phosphate transport</keyword>
<evidence type="ECO:0000259" key="10">
    <source>
        <dbReference type="PROSITE" id="PS50850"/>
    </source>
</evidence>
<gene>
    <name evidence="11" type="ORF">ZIOFF_015802</name>
</gene>
<evidence type="ECO:0000256" key="4">
    <source>
        <dbReference type="ARBA" id="ARBA00022847"/>
    </source>
</evidence>
<evidence type="ECO:0000256" key="5">
    <source>
        <dbReference type="ARBA" id="ARBA00022989"/>
    </source>
</evidence>
<name>A0A8J5HDG1_ZINOF</name>
<feature type="transmembrane region" description="Helical" evidence="9">
    <location>
        <begin position="128"/>
        <end position="151"/>
    </location>
</feature>
<feature type="transmembrane region" description="Helical" evidence="9">
    <location>
        <begin position="252"/>
        <end position="271"/>
    </location>
</feature>
<dbReference type="InterPro" id="IPR036259">
    <property type="entry name" value="MFS_trans_sf"/>
</dbReference>
<evidence type="ECO:0000256" key="7">
    <source>
        <dbReference type="ARBA" id="ARBA00032043"/>
    </source>
</evidence>
<comment type="subcellular location">
    <subcellularLocation>
        <location evidence="1">Membrane</location>
        <topology evidence="1">Multi-pass membrane protein</topology>
    </subcellularLocation>
</comment>
<keyword evidence="4" id="KW-0769">Symport</keyword>
<feature type="transmembrane region" description="Helical" evidence="9">
    <location>
        <begin position="481"/>
        <end position="502"/>
    </location>
</feature>
<keyword evidence="5 9" id="KW-1133">Transmembrane helix</keyword>
<dbReference type="Pfam" id="PF00083">
    <property type="entry name" value="Sugar_tr"/>
    <property type="match status" value="1"/>
</dbReference>
<dbReference type="EMBL" id="JACMSC010000004">
    <property type="protein sequence ID" value="KAG6525831.1"/>
    <property type="molecule type" value="Genomic_DNA"/>
</dbReference>
<evidence type="ECO:0000256" key="2">
    <source>
        <dbReference type="ARBA" id="ARBA00022592"/>
    </source>
</evidence>
<dbReference type="PANTHER" id="PTHR24064">
    <property type="entry name" value="SOLUTE CARRIER FAMILY 22 MEMBER"/>
    <property type="match status" value="1"/>
</dbReference>
<dbReference type="SUPFAM" id="SSF103473">
    <property type="entry name" value="MFS general substrate transporter"/>
    <property type="match status" value="1"/>
</dbReference>
<feature type="transmembrane region" description="Helical" evidence="9">
    <location>
        <begin position="163"/>
        <end position="181"/>
    </location>
</feature>
<evidence type="ECO:0000256" key="9">
    <source>
        <dbReference type="SAM" id="Phobius"/>
    </source>
</evidence>
<evidence type="ECO:0000256" key="8">
    <source>
        <dbReference type="ARBA" id="ARBA00044504"/>
    </source>
</evidence>
<keyword evidence="6 9" id="KW-0472">Membrane</keyword>
<sequence length="526" mass="57325">MNLSESHYYPPMADGAPLLACYNSSESLDSLENQRPAATTIDGTLERYVDGNCRSSQLLQAIFVSLAWAFDAQQTFISVFTDAEPAWHCTAATCPSFGSTPCGLPPGSWAWDFPADASVMSEWSLQCAGSAVVGLPASAYFAGCLIGGLLLSTLADTVLGRKTMLFFSCFTMSLSAALTAVSPNLWAYAAMRFLCGCGRATVGTSSLVLSTEMVGKRWREKVSISSFFCFTLGFLSLPALAYLNRGASWRTLYLWTSIPCFFYSVLIYFWINESPRWLLVRGRRDEAIQALKRMAAANDRNNAITSSFSKLIVEENASDIGVFSAMKMLWEKRWALRRLLATMIVGFGLGLLYYGMPLNVGNLGSDLYLSVTFNALAELPSSLITLFLIGRVNRRSTTVAFATASGAFSFLCVAVTAEPWQMAAELASFFSACTAFGFLLIYCIELFPTCVRNSAIAMLRQAVVLGGVLAPMLVAEGRKRSFISFGVFGVVVCSCGMFVACLPETRGRSMCDTMEEEESKQMMNAS</sequence>
<evidence type="ECO:0000256" key="1">
    <source>
        <dbReference type="ARBA" id="ARBA00004141"/>
    </source>
</evidence>
<proteinExistence type="inferred from homology"/>
<keyword evidence="2" id="KW-0813">Transport</keyword>